<comment type="caution">
    <text evidence="4">The sequence shown here is derived from an EMBL/GenBank/DDBJ whole genome shotgun (WGS) entry which is preliminary data.</text>
</comment>
<keyword evidence="3" id="KW-0732">Signal</keyword>
<protein>
    <submittedName>
        <fullName evidence="4">Uncharacterized protein</fullName>
    </submittedName>
</protein>
<feature type="signal peptide" evidence="3">
    <location>
        <begin position="1"/>
        <end position="28"/>
    </location>
</feature>
<dbReference type="RefSeq" id="WP_344451184.1">
    <property type="nucleotide sequence ID" value="NZ_BAAATZ010000012.1"/>
</dbReference>
<evidence type="ECO:0000256" key="1">
    <source>
        <dbReference type="ARBA" id="ARBA00010457"/>
    </source>
</evidence>
<dbReference type="SUPFAM" id="SSF49329">
    <property type="entry name" value="Cu,Zn superoxide dismutase-like"/>
    <property type="match status" value="1"/>
</dbReference>
<dbReference type="EMBL" id="BAAATZ010000012">
    <property type="protein sequence ID" value="GAA2727093.1"/>
    <property type="molecule type" value="Genomic_DNA"/>
</dbReference>
<organism evidence="4 5">
    <name type="scientific">Actinocorallia aurantiaca</name>
    <dbReference type="NCBI Taxonomy" id="46204"/>
    <lineage>
        <taxon>Bacteria</taxon>
        <taxon>Bacillati</taxon>
        <taxon>Actinomycetota</taxon>
        <taxon>Actinomycetes</taxon>
        <taxon>Streptosporangiales</taxon>
        <taxon>Thermomonosporaceae</taxon>
        <taxon>Actinocorallia</taxon>
    </lineage>
</organism>
<accession>A0ABP6GNM5</accession>
<dbReference type="InterPro" id="IPR036423">
    <property type="entry name" value="SOD-like_Cu/Zn_dom_sf"/>
</dbReference>
<gene>
    <name evidence="4" type="ORF">GCM10010439_32060</name>
</gene>
<evidence type="ECO:0000256" key="2">
    <source>
        <dbReference type="SAM" id="MobiDB-lite"/>
    </source>
</evidence>
<sequence>MKVLCGAATALTCVGAVVSLAASSSAAAGPDPRTLGPSFVYDDAYSEVLTAVTVRATQRSTKVTLDASNFPRSAHGRTFGAHVHVDRCGPKPTDAGDHYQHSAKGSLKDREVWLDFTVDKNGRARVTAERPWAVKAGAANSVVVHGKATDQRTGKAGDPILCTTVPFGKDSKHSGYEVKSTKDMSKDVRKDAKQAPPKKSDARLDKKAGPEHRSSSPGPRTEGHHEHGHHEHSRDHEGRHHEGEGRHHEGRHHDHGRDYRDHRDEGRHHEGRHHEGRDHEGRDHEGRHHGRDDRGHRDEWRHHDGRDHRDGRDRDHEGRDRHHDGRDHKGDYKGDYKGDDKDHGREHHRGYDNLFSGYHRLPVFQVQPGSYGG</sequence>
<dbReference type="Proteomes" id="UP001501842">
    <property type="component" value="Unassembled WGS sequence"/>
</dbReference>
<evidence type="ECO:0000256" key="3">
    <source>
        <dbReference type="SAM" id="SignalP"/>
    </source>
</evidence>
<feature type="region of interest" description="Disordered" evidence="2">
    <location>
        <begin position="148"/>
        <end position="351"/>
    </location>
</feature>
<name>A0ABP6GNM5_9ACTN</name>
<proteinExistence type="inferred from homology"/>
<reference evidence="5" key="1">
    <citation type="journal article" date="2019" name="Int. J. Syst. Evol. Microbiol.">
        <title>The Global Catalogue of Microorganisms (GCM) 10K type strain sequencing project: providing services to taxonomists for standard genome sequencing and annotation.</title>
        <authorList>
            <consortium name="The Broad Institute Genomics Platform"/>
            <consortium name="The Broad Institute Genome Sequencing Center for Infectious Disease"/>
            <person name="Wu L."/>
            <person name="Ma J."/>
        </authorList>
    </citation>
    <scope>NUCLEOTIDE SEQUENCE [LARGE SCALE GENOMIC DNA]</scope>
    <source>
        <strain evidence="5">JCM 8201</strain>
    </source>
</reference>
<keyword evidence="5" id="KW-1185">Reference proteome</keyword>
<feature type="chain" id="PRO_5046574825" evidence="3">
    <location>
        <begin position="29"/>
        <end position="373"/>
    </location>
</feature>
<evidence type="ECO:0000313" key="4">
    <source>
        <dbReference type="EMBL" id="GAA2727093.1"/>
    </source>
</evidence>
<feature type="compositionally biased region" description="Basic and acidic residues" evidence="2">
    <location>
        <begin position="169"/>
        <end position="214"/>
    </location>
</feature>
<evidence type="ECO:0000313" key="5">
    <source>
        <dbReference type="Proteomes" id="UP001501842"/>
    </source>
</evidence>
<feature type="compositionally biased region" description="Basic and acidic residues" evidence="2">
    <location>
        <begin position="221"/>
        <end position="351"/>
    </location>
</feature>
<comment type="similarity">
    <text evidence="1">Belongs to the Cu-Zn superoxide dismutase family.</text>
</comment>